<sequence>MLPRRSALRTFRSLATEVGAANNTLHAPTPPTATHSKRLLEASVIINRSPTITRSPSRFEKTFFQYQSRIARALHNPFPYEFYFKQGSPLEAQFNIEERKRERQAFGHLTRTMWDATEANLEAAELAKEEVGKRATRFSEADKQKDLSSLDRRGERNLYLITKSENGSWSFPRAAIRKGEFLHQVRNHCPLHSFC</sequence>
<accession>A0ACB6ZAU1</accession>
<reference evidence="1" key="1">
    <citation type="submission" date="2019-10" db="EMBL/GenBank/DDBJ databases">
        <authorList>
            <consortium name="DOE Joint Genome Institute"/>
            <person name="Kuo A."/>
            <person name="Miyauchi S."/>
            <person name="Kiss E."/>
            <person name="Drula E."/>
            <person name="Kohler A."/>
            <person name="Sanchez-Garcia M."/>
            <person name="Andreopoulos B."/>
            <person name="Barry K.W."/>
            <person name="Bonito G."/>
            <person name="Buee M."/>
            <person name="Carver A."/>
            <person name="Chen C."/>
            <person name="Cichocki N."/>
            <person name="Clum A."/>
            <person name="Culley D."/>
            <person name="Crous P.W."/>
            <person name="Fauchery L."/>
            <person name="Girlanda M."/>
            <person name="Hayes R."/>
            <person name="Keri Z."/>
            <person name="Labutti K."/>
            <person name="Lipzen A."/>
            <person name="Lombard V."/>
            <person name="Magnuson J."/>
            <person name="Maillard F."/>
            <person name="Morin E."/>
            <person name="Murat C."/>
            <person name="Nolan M."/>
            <person name="Ohm R."/>
            <person name="Pangilinan J."/>
            <person name="Pereira M."/>
            <person name="Perotto S."/>
            <person name="Peter M."/>
            <person name="Riley R."/>
            <person name="Sitrit Y."/>
            <person name="Stielow B."/>
            <person name="Szollosi G."/>
            <person name="Zifcakova L."/>
            <person name="Stursova M."/>
            <person name="Spatafora J.W."/>
            <person name="Tedersoo L."/>
            <person name="Vaario L.-M."/>
            <person name="Yamada A."/>
            <person name="Yan M."/>
            <person name="Wang P."/>
            <person name="Xu J."/>
            <person name="Bruns T."/>
            <person name="Baldrian P."/>
            <person name="Vilgalys R."/>
            <person name="Henrissat B."/>
            <person name="Grigoriev I.V."/>
            <person name="Hibbett D."/>
            <person name="Nagy L.G."/>
            <person name="Martin F.M."/>
        </authorList>
    </citation>
    <scope>NUCLEOTIDE SEQUENCE</scope>
    <source>
        <strain evidence="1">P2</strain>
    </source>
</reference>
<evidence type="ECO:0000313" key="1">
    <source>
        <dbReference type="EMBL" id="KAF9646850.1"/>
    </source>
</evidence>
<gene>
    <name evidence="1" type="ORF">BDM02DRAFT_3118038</name>
</gene>
<dbReference type="Proteomes" id="UP000886501">
    <property type="component" value="Unassembled WGS sequence"/>
</dbReference>
<name>A0ACB6ZAU1_THEGA</name>
<keyword evidence="2" id="KW-1185">Reference proteome</keyword>
<comment type="caution">
    <text evidence="1">The sequence shown here is derived from an EMBL/GenBank/DDBJ whole genome shotgun (WGS) entry which is preliminary data.</text>
</comment>
<reference evidence="1" key="2">
    <citation type="journal article" date="2020" name="Nat. Commun.">
        <title>Large-scale genome sequencing of mycorrhizal fungi provides insights into the early evolution of symbiotic traits.</title>
        <authorList>
            <person name="Miyauchi S."/>
            <person name="Kiss E."/>
            <person name="Kuo A."/>
            <person name="Drula E."/>
            <person name="Kohler A."/>
            <person name="Sanchez-Garcia M."/>
            <person name="Morin E."/>
            <person name="Andreopoulos B."/>
            <person name="Barry K.W."/>
            <person name="Bonito G."/>
            <person name="Buee M."/>
            <person name="Carver A."/>
            <person name="Chen C."/>
            <person name="Cichocki N."/>
            <person name="Clum A."/>
            <person name="Culley D."/>
            <person name="Crous P.W."/>
            <person name="Fauchery L."/>
            <person name="Girlanda M."/>
            <person name="Hayes R.D."/>
            <person name="Keri Z."/>
            <person name="LaButti K."/>
            <person name="Lipzen A."/>
            <person name="Lombard V."/>
            <person name="Magnuson J."/>
            <person name="Maillard F."/>
            <person name="Murat C."/>
            <person name="Nolan M."/>
            <person name="Ohm R.A."/>
            <person name="Pangilinan J."/>
            <person name="Pereira M.F."/>
            <person name="Perotto S."/>
            <person name="Peter M."/>
            <person name="Pfister S."/>
            <person name="Riley R."/>
            <person name="Sitrit Y."/>
            <person name="Stielow J.B."/>
            <person name="Szollosi G."/>
            <person name="Zifcakova L."/>
            <person name="Stursova M."/>
            <person name="Spatafora J.W."/>
            <person name="Tedersoo L."/>
            <person name="Vaario L.M."/>
            <person name="Yamada A."/>
            <person name="Yan M."/>
            <person name="Wang P."/>
            <person name="Xu J."/>
            <person name="Bruns T."/>
            <person name="Baldrian P."/>
            <person name="Vilgalys R."/>
            <person name="Dunand C."/>
            <person name="Henrissat B."/>
            <person name="Grigoriev I.V."/>
            <person name="Hibbett D."/>
            <person name="Nagy L.G."/>
            <person name="Martin F.M."/>
        </authorList>
    </citation>
    <scope>NUCLEOTIDE SEQUENCE</scope>
    <source>
        <strain evidence="1">P2</strain>
    </source>
</reference>
<proteinExistence type="predicted"/>
<protein>
    <submittedName>
        <fullName evidence="1">Uncharacterized protein</fullName>
    </submittedName>
</protein>
<dbReference type="EMBL" id="MU118047">
    <property type="protein sequence ID" value="KAF9646850.1"/>
    <property type="molecule type" value="Genomic_DNA"/>
</dbReference>
<organism evidence="1 2">
    <name type="scientific">Thelephora ganbajun</name>
    <name type="common">Ganba fungus</name>
    <dbReference type="NCBI Taxonomy" id="370292"/>
    <lineage>
        <taxon>Eukaryota</taxon>
        <taxon>Fungi</taxon>
        <taxon>Dikarya</taxon>
        <taxon>Basidiomycota</taxon>
        <taxon>Agaricomycotina</taxon>
        <taxon>Agaricomycetes</taxon>
        <taxon>Thelephorales</taxon>
        <taxon>Thelephoraceae</taxon>
        <taxon>Thelephora</taxon>
    </lineage>
</organism>
<evidence type="ECO:0000313" key="2">
    <source>
        <dbReference type="Proteomes" id="UP000886501"/>
    </source>
</evidence>